<gene>
    <name evidence="1" type="ORF">FHY67_04555</name>
</gene>
<comment type="caution">
    <text evidence="1">The sequence shown here is derived from an EMBL/GenBank/DDBJ whole genome shotgun (WGS) entry which is preliminary data.</text>
</comment>
<protein>
    <submittedName>
        <fullName evidence="1">Uncharacterized protein</fullName>
    </submittedName>
</protein>
<sequence>MNIPEWLEVSKQRAVENGYEPFEDTEAYGGEVFVKDDRKWIHSLGRLKHKLGVVTDDELEALGYSVTDYNHFNSDEKEFSWNIVMKTVNAELIEIFGDCAPDANGAIYLGDGIYMDEEGNTFGDWNR</sequence>
<dbReference type="EMBL" id="VFBM01000003">
    <property type="protein sequence ID" value="TNX92843.1"/>
    <property type="molecule type" value="Genomic_DNA"/>
</dbReference>
<dbReference type="RefSeq" id="WP_034671294.1">
    <property type="nucleotide sequence ID" value="NZ_CP027365.1"/>
</dbReference>
<proteinExistence type="predicted"/>
<evidence type="ECO:0000313" key="1">
    <source>
        <dbReference type="EMBL" id="TNX92843.1"/>
    </source>
</evidence>
<evidence type="ECO:0000313" key="2">
    <source>
        <dbReference type="Proteomes" id="UP000314285"/>
    </source>
</evidence>
<accession>A0A8H2K297</accession>
<dbReference type="Proteomes" id="UP000314285">
    <property type="component" value="Unassembled WGS sequence"/>
</dbReference>
<organism evidence="1 2">
    <name type="scientific">Acinetobacter radioresistens</name>
    <dbReference type="NCBI Taxonomy" id="40216"/>
    <lineage>
        <taxon>Bacteria</taxon>
        <taxon>Pseudomonadati</taxon>
        <taxon>Pseudomonadota</taxon>
        <taxon>Gammaproteobacteria</taxon>
        <taxon>Moraxellales</taxon>
        <taxon>Moraxellaceae</taxon>
        <taxon>Acinetobacter</taxon>
    </lineage>
</organism>
<dbReference type="AlphaFoldDB" id="A0A8H2K297"/>
<reference evidence="1 2" key="1">
    <citation type="submission" date="2019-06" db="EMBL/GenBank/DDBJ databases">
        <title>Genome of Acinetobacter radioresistens APH1, a phenol degrading strain.</title>
        <authorList>
            <person name="Liu Y."/>
        </authorList>
    </citation>
    <scope>NUCLEOTIDE SEQUENCE [LARGE SCALE GENOMIC DNA]</scope>
    <source>
        <strain evidence="1 2">APH1</strain>
    </source>
</reference>
<name>A0A8H2K297_ACIRA</name>